<keyword evidence="4" id="KW-1185">Reference proteome</keyword>
<accession>A0A4R3MQS8</accession>
<evidence type="ECO:0000313" key="3">
    <source>
        <dbReference type="EMBL" id="TCT18169.1"/>
    </source>
</evidence>
<keyword evidence="2" id="KW-0812">Transmembrane</keyword>
<evidence type="ECO:0000256" key="1">
    <source>
        <dbReference type="SAM" id="Coils"/>
    </source>
</evidence>
<dbReference type="OrthoDB" id="2991180at2"/>
<dbReference type="Proteomes" id="UP000294650">
    <property type="component" value="Unassembled WGS sequence"/>
</dbReference>
<keyword evidence="3" id="KW-0132">Cell division</keyword>
<name>A0A4R3MQS8_9BACI</name>
<dbReference type="AlphaFoldDB" id="A0A4R3MQS8"/>
<feature type="transmembrane region" description="Helical" evidence="2">
    <location>
        <begin position="37"/>
        <end position="56"/>
    </location>
</feature>
<dbReference type="EMBL" id="SMAN01000023">
    <property type="protein sequence ID" value="TCT18169.1"/>
    <property type="molecule type" value="Genomic_DNA"/>
</dbReference>
<gene>
    <name evidence="3" type="ORF">EDD68_12336</name>
</gene>
<organism evidence="3 4">
    <name type="scientific">Melghiribacillus thermohalophilus</name>
    <dbReference type="NCBI Taxonomy" id="1324956"/>
    <lineage>
        <taxon>Bacteria</taxon>
        <taxon>Bacillati</taxon>
        <taxon>Bacillota</taxon>
        <taxon>Bacilli</taxon>
        <taxon>Bacillales</taxon>
        <taxon>Bacillaceae</taxon>
        <taxon>Melghiribacillus</taxon>
    </lineage>
</organism>
<keyword evidence="2" id="KW-1133">Transmembrane helix</keyword>
<dbReference type="PANTHER" id="PTHR40027:SF1">
    <property type="entry name" value="CELL DIVISION PROTEIN DIVIC"/>
    <property type="match status" value="1"/>
</dbReference>
<proteinExistence type="predicted"/>
<keyword evidence="2" id="KW-0472">Membrane</keyword>
<dbReference type="InterPro" id="IPR007060">
    <property type="entry name" value="FtsL/DivIC"/>
</dbReference>
<keyword evidence="3" id="KW-0131">Cell cycle</keyword>
<reference evidence="3 4" key="1">
    <citation type="submission" date="2019-03" db="EMBL/GenBank/DDBJ databases">
        <title>Genomic Encyclopedia of Type Strains, Phase IV (KMG-IV): sequencing the most valuable type-strain genomes for metagenomic binning, comparative biology and taxonomic classification.</title>
        <authorList>
            <person name="Goeker M."/>
        </authorList>
    </citation>
    <scope>NUCLEOTIDE SEQUENCE [LARGE SCALE GENOMIC DNA]</scope>
    <source>
        <strain evidence="3 4">DSM 25894</strain>
    </source>
</reference>
<dbReference type="GO" id="GO:0051301">
    <property type="term" value="P:cell division"/>
    <property type="evidence" value="ECO:0007669"/>
    <property type="project" value="UniProtKB-KW"/>
</dbReference>
<evidence type="ECO:0000313" key="4">
    <source>
        <dbReference type="Proteomes" id="UP000294650"/>
    </source>
</evidence>
<dbReference type="InterPro" id="IPR039076">
    <property type="entry name" value="DivIC"/>
</dbReference>
<dbReference type="PANTHER" id="PTHR40027">
    <property type="entry name" value="CELL DIVISION PROTEIN DIVIC"/>
    <property type="match status" value="1"/>
</dbReference>
<sequence length="126" mass="15396">MGSRKQQIAKIQSRYMEQYNEYIDQRKQKKKFLYRRLALFAAVVLITFGSLMVYHLNQRELYKQKQEEYNELEARLEQLKSEEKHLKEEVQLLNDTDYLLQIARKDYFFSEEGEIIFKIPDEKPSY</sequence>
<protein>
    <submittedName>
        <fullName evidence="3">Cell division protein DivIC</fullName>
    </submittedName>
</protein>
<dbReference type="RefSeq" id="WP_132372760.1">
    <property type="nucleotide sequence ID" value="NZ_SMAN01000023.1"/>
</dbReference>
<dbReference type="Pfam" id="PF04977">
    <property type="entry name" value="DivIC"/>
    <property type="match status" value="1"/>
</dbReference>
<keyword evidence="1" id="KW-0175">Coiled coil</keyword>
<comment type="caution">
    <text evidence="3">The sequence shown here is derived from an EMBL/GenBank/DDBJ whole genome shotgun (WGS) entry which is preliminary data.</text>
</comment>
<feature type="coiled-coil region" evidence="1">
    <location>
        <begin position="55"/>
        <end position="96"/>
    </location>
</feature>
<evidence type="ECO:0000256" key="2">
    <source>
        <dbReference type="SAM" id="Phobius"/>
    </source>
</evidence>